<evidence type="ECO:0000256" key="6">
    <source>
        <dbReference type="ARBA" id="ARBA00022777"/>
    </source>
</evidence>
<keyword evidence="6" id="KW-0418">Kinase</keyword>
<dbReference type="GO" id="GO:0005737">
    <property type="term" value="C:cytoplasm"/>
    <property type="evidence" value="ECO:0007669"/>
    <property type="project" value="TreeGrafter"/>
</dbReference>
<evidence type="ECO:0000259" key="13">
    <source>
        <dbReference type="PROSITE" id="PS50011"/>
    </source>
</evidence>
<dbReference type="SMART" id="SM00220">
    <property type="entry name" value="S_TKc"/>
    <property type="match status" value="1"/>
</dbReference>
<dbReference type="Gene3D" id="3.30.200.20">
    <property type="entry name" value="Phosphorylase Kinase, domain 1"/>
    <property type="match status" value="2"/>
</dbReference>
<evidence type="ECO:0000256" key="8">
    <source>
        <dbReference type="ARBA" id="ARBA00023306"/>
    </source>
</evidence>
<evidence type="ECO:0000256" key="10">
    <source>
        <dbReference type="ARBA" id="ARBA00048679"/>
    </source>
</evidence>
<dbReference type="Pfam" id="PF00069">
    <property type="entry name" value="Pkinase"/>
    <property type="match status" value="1"/>
</dbReference>
<dbReference type="FunFam" id="3.30.200.20:FF:000151">
    <property type="entry name" value="G2-specific protein kinase nimA"/>
    <property type="match status" value="1"/>
</dbReference>
<comment type="catalytic activity">
    <reaction evidence="9">
        <text>L-threonyl-[protein] + ATP = O-phospho-L-threonyl-[protein] + ADP + H(+)</text>
        <dbReference type="Rhea" id="RHEA:46608"/>
        <dbReference type="Rhea" id="RHEA-COMP:11060"/>
        <dbReference type="Rhea" id="RHEA-COMP:11605"/>
        <dbReference type="ChEBI" id="CHEBI:15378"/>
        <dbReference type="ChEBI" id="CHEBI:30013"/>
        <dbReference type="ChEBI" id="CHEBI:30616"/>
        <dbReference type="ChEBI" id="CHEBI:61977"/>
        <dbReference type="ChEBI" id="CHEBI:456216"/>
        <dbReference type="EC" id="2.7.11.1"/>
    </reaction>
</comment>
<dbReference type="GO" id="GO:0005524">
    <property type="term" value="F:ATP binding"/>
    <property type="evidence" value="ECO:0007669"/>
    <property type="project" value="UniProtKB-KW"/>
</dbReference>
<evidence type="ECO:0000256" key="5">
    <source>
        <dbReference type="ARBA" id="ARBA00022741"/>
    </source>
</evidence>
<dbReference type="GO" id="GO:0051301">
    <property type="term" value="P:cell division"/>
    <property type="evidence" value="ECO:0007669"/>
    <property type="project" value="UniProtKB-KW"/>
</dbReference>
<dbReference type="AlphaFoldDB" id="A0AAD5S5B6"/>
<dbReference type="PANTHER" id="PTHR43671:SF13">
    <property type="entry name" value="SERINE_THREONINE-PROTEIN KINASE NEK2"/>
    <property type="match status" value="1"/>
</dbReference>
<evidence type="ECO:0000256" key="7">
    <source>
        <dbReference type="ARBA" id="ARBA00022840"/>
    </source>
</evidence>
<feature type="coiled-coil region" evidence="11">
    <location>
        <begin position="331"/>
        <end position="385"/>
    </location>
</feature>
<feature type="non-terminal residue" evidence="14">
    <location>
        <position position="1"/>
    </location>
</feature>
<evidence type="ECO:0000256" key="12">
    <source>
        <dbReference type="SAM" id="MobiDB-lite"/>
    </source>
</evidence>
<dbReference type="InterPro" id="IPR050660">
    <property type="entry name" value="NEK_Ser/Thr_kinase"/>
</dbReference>
<evidence type="ECO:0000256" key="1">
    <source>
        <dbReference type="ARBA" id="ARBA00012513"/>
    </source>
</evidence>
<evidence type="ECO:0000256" key="9">
    <source>
        <dbReference type="ARBA" id="ARBA00047899"/>
    </source>
</evidence>
<evidence type="ECO:0000313" key="14">
    <source>
        <dbReference type="EMBL" id="KAJ3040960.1"/>
    </source>
</evidence>
<comment type="caution">
    <text evidence="14">The sequence shown here is derived from an EMBL/GenBank/DDBJ whole genome shotgun (WGS) entry which is preliminary data.</text>
</comment>
<keyword evidence="5" id="KW-0547">Nucleotide-binding</keyword>
<accession>A0AAD5S5B6</accession>
<dbReference type="GO" id="GO:0007059">
    <property type="term" value="P:chromosome segregation"/>
    <property type="evidence" value="ECO:0007669"/>
    <property type="project" value="TreeGrafter"/>
</dbReference>
<organism evidence="14 15">
    <name type="scientific">Rhizophlyctis rosea</name>
    <dbReference type="NCBI Taxonomy" id="64517"/>
    <lineage>
        <taxon>Eukaryota</taxon>
        <taxon>Fungi</taxon>
        <taxon>Fungi incertae sedis</taxon>
        <taxon>Chytridiomycota</taxon>
        <taxon>Chytridiomycota incertae sedis</taxon>
        <taxon>Chytridiomycetes</taxon>
        <taxon>Rhizophlyctidales</taxon>
        <taxon>Rhizophlyctidaceae</taxon>
        <taxon>Rhizophlyctis</taxon>
    </lineage>
</organism>
<dbReference type="CDD" id="cd08217">
    <property type="entry name" value="STKc_Nek2"/>
    <property type="match status" value="1"/>
</dbReference>
<gene>
    <name evidence="14" type="ORF">HK097_002415</name>
</gene>
<keyword evidence="7" id="KW-0067">ATP-binding</keyword>
<dbReference type="EMBL" id="JADGJD010001519">
    <property type="protein sequence ID" value="KAJ3040960.1"/>
    <property type="molecule type" value="Genomic_DNA"/>
</dbReference>
<evidence type="ECO:0000256" key="3">
    <source>
        <dbReference type="ARBA" id="ARBA00022618"/>
    </source>
</evidence>
<keyword evidence="3" id="KW-0132">Cell division</keyword>
<dbReference type="Gene3D" id="1.10.510.10">
    <property type="entry name" value="Transferase(Phosphotransferase) domain 1"/>
    <property type="match status" value="1"/>
</dbReference>
<dbReference type="SUPFAM" id="SSF56112">
    <property type="entry name" value="Protein kinase-like (PK-like)"/>
    <property type="match status" value="1"/>
</dbReference>
<feature type="region of interest" description="Disordered" evidence="12">
    <location>
        <begin position="458"/>
        <end position="477"/>
    </location>
</feature>
<dbReference type="GO" id="GO:0005634">
    <property type="term" value="C:nucleus"/>
    <property type="evidence" value="ECO:0007669"/>
    <property type="project" value="TreeGrafter"/>
</dbReference>
<evidence type="ECO:0000313" key="15">
    <source>
        <dbReference type="Proteomes" id="UP001212841"/>
    </source>
</evidence>
<protein>
    <recommendedName>
        <fullName evidence="1">non-specific serine/threonine protein kinase</fullName>
        <ecNumber evidence="1">2.7.11.1</ecNumber>
    </recommendedName>
</protein>
<dbReference type="InterPro" id="IPR008271">
    <property type="entry name" value="Ser/Thr_kinase_AS"/>
</dbReference>
<reference evidence="14" key="1">
    <citation type="submission" date="2020-05" db="EMBL/GenBank/DDBJ databases">
        <title>Phylogenomic resolution of chytrid fungi.</title>
        <authorList>
            <person name="Stajich J.E."/>
            <person name="Amses K."/>
            <person name="Simmons R."/>
            <person name="Seto K."/>
            <person name="Myers J."/>
            <person name="Bonds A."/>
            <person name="Quandt C.A."/>
            <person name="Barry K."/>
            <person name="Liu P."/>
            <person name="Grigoriev I."/>
            <person name="Longcore J.E."/>
            <person name="James T.Y."/>
        </authorList>
    </citation>
    <scope>NUCLEOTIDE SEQUENCE</scope>
    <source>
        <strain evidence="14">JEL0318</strain>
    </source>
</reference>
<dbReference type="GO" id="GO:0000278">
    <property type="term" value="P:mitotic cell cycle"/>
    <property type="evidence" value="ECO:0007669"/>
    <property type="project" value="UniProtKB-ARBA"/>
</dbReference>
<dbReference type="InterPro" id="IPR000719">
    <property type="entry name" value="Prot_kinase_dom"/>
</dbReference>
<dbReference type="PANTHER" id="PTHR43671">
    <property type="entry name" value="SERINE/THREONINE-PROTEIN KINASE NEK"/>
    <property type="match status" value="1"/>
</dbReference>
<proteinExistence type="predicted"/>
<sequence>MSIMDNYEPLEVIGSGSFGVIRKVKRRSDGKFDKLKAQLSNTQRLHIKDITIPPILARKEIDYRKMTEKEKRQLVAEVNILRELKHPNIVRYYERVVDKENRLIYILMEYCEGGDLATIIRRCKKEEKRIPEEIVWYETVTIKIERRPTMSTCESRILFTQLLQALHECHNGAAPKKQVHPTILHRDIKPDNVFLDGGHNVKLGDFGLSRVIEDPDTEFAKTYVGTPFYMSPELVKETSYNAKSDIWALGCLIYELCTLDPPFSAKTHAELTNKIQQGKVAPLPPMYSSDLNRVVRAMLRTNQADRPSAGDFLKLDRIKLVISEREFTHAAEMKKREAELAQREMDVAAREVALLEREKEIMRKADDLERGLKGKEEEVRRREVECGRREGECLRKEGELRSREGTIGVGTGMGTGKFGGYRERQPFMERDGIENTNPRPHQPHTLHRRRSMLESPTNLRTYHHNPTSTSTTSTTFSNPFMPIHSNNNLGRPPTVPSLLRAATMPTDLDAVTEGFKRATL</sequence>
<keyword evidence="15" id="KW-1185">Reference proteome</keyword>
<evidence type="ECO:0000256" key="11">
    <source>
        <dbReference type="SAM" id="Coils"/>
    </source>
</evidence>
<evidence type="ECO:0000256" key="2">
    <source>
        <dbReference type="ARBA" id="ARBA00022527"/>
    </source>
</evidence>
<dbReference type="GO" id="GO:0004674">
    <property type="term" value="F:protein serine/threonine kinase activity"/>
    <property type="evidence" value="ECO:0007669"/>
    <property type="project" value="UniProtKB-KW"/>
</dbReference>
<name>A0AAD5S5B6_9FUNG</name>
<keyword evidence="11" id="KW-0175">Coiled coil</keyword>
<dbReference type="EC" id="2.7.11.1" evidence="1"/>
<keyword evidence="2" id="KW-0723">Serine/threonine-protein kinase</keyword>
<comment type="catalytic activity">
    <reaction evidence="10">
        <text>L-seryl-[protein] + ATP = O-phospho-L-seryl-[protein] + ADP + H(+)</text>
        <dbReference type="Rhea" id="RHEA:17989"/>
        <dbReference type="Rhea" id="RHEA-COMP:9863"/>
        <dbReference type="Rhea" id="RHEA-COMP:11604"/>
        <dbReference type="ChEBI" id="CHEBI:15378"/>
        <dbReference type="ChEBI" id="CHEBI:29999"/>
        <dbReference type="ChEBI" id="CHEBI:30616"/>
        <dbReference type="ChEBI" id="CHEBI:83421"/>
        <dbReference type="ChEBI" id="CHEBI:456216"/>
        <dbReference type="EC" id="2.7.11.1"/>
    </reaction>
</comment>
<dbReference type="PROSITE" id="PS00108">
    <property type="entry name" value="PROTEIN_KINASE_ST"/>
    <property type="match status" value="1"/>
</dbReference>
<keyword evidence="8" id="KW-0131">Cell cycle</keyword>
<dbReference type="Proteomes" id="UP001212841">
    <property type="component" value="Unassembled WGS sequence"/>
</dbReference>
<dbReference type="GO" id="GO:0044732">
    <property type="term" value="C:mitotic spindle pole body"/>
    <property type="evidence" value="ECO:0007669"/>
    <property type="project" value="TreeGrafter"/>
</dbReference>
<feature type="domain" description="Protein kinase" evidence="13">
    <location>
        <begin position="7"/>
        <end position="320"/>
    </location>
</feature>
<dbReference type="PROSITE" id="PS50011">
    <property type="entry name" value="PROTEIN_KINASE_DOM"/>
    <property type="match status" value="1"/>
</dbReference>
<keyword evidence="4" id="KW-0808">Transferase</keyword>
<dbReference type="InterPro" id="IPR011009">
    <property type="entry name" value="Kinase-like_dom_sf"/>
</dbReference>
<evidence type="ECO:0000256" key="4">
    <source>
        <dbReference type="ARBA" id="ARBA00022679"/>
    </source>
</evidence>